<feature type="domain" description="AAA" evidence="1">
    <location>
        <begin position="20"/>
        <end position="143"/>
    </location>
</feature>
<name>A0ABX7SW19_9FLAO</name>
<dbReference type="InterPro" id="IPR025420">
    <property type="entry name" value="DUF4143"/>
</dbReference>
<dbReference type="Gene3D" id="3.40.50.300">
    <property type="entry name" value="P-loop containing nucleotide triphosphate hydrolases"/>
    <property type="match status" value="1"/>
</dbReference>
<dbReference type="InterPro" id="IPR027417">
    <property type="entry name" value="P-loop_NTPase"/>
</dbReference>
<dbReference type="Pfam" id="PF13173">
    <property type="entry name" value="AAA_14"/>
    <property type="match status" value="1"/>
</dbReference>
<protein>
    <submittedName>
        <fullName evidence="3">ATP-binding protein</fullName>
    </submittedName>
</protein>
<feature type="domain" description="DUF4143" evidence="2">
    <location>
        <begin position="191"/>
        <end position="347"/>
    </location>
</feature>
<keyword evidence="4" id="KW-1185">Reference proteome</keyword>
<keyword evidence="3" id="KW-0547">Nucleotide-binding</keyword>
<evidence type="ECO:0000259" key="2">
    <source>
        <dbReference type="Pfam" id="PF13635"/>
    </source>
</evidence>
<dbReference type="RefSeq" id="WP_207971668.1">
    <property type="nucleotide sequence ID" value="NZ_CP071795.1"/>
</dbReference>
<dbReference type="PANTHER" id="PTHR43566">
    <property type="entry name" value="CONSERVED PROTEIN"/>
    <property type="match status" value="1"/>
</dbReference>
<accession>A0ABX7SW19</accession>
<dbReference type="Proteomes" id="UP000663935">
    <property type="component" value="Chromosome"/>
</dbReference>
<keyword evidence="3" id="KW-0067">ATP-binding</keyword>
<proteinExistence type="predicted"/>
<evidence type="ECO:0000259" key="1">
    <source>
        <dbReference type="Pfam" id="PF13173"/>
    </source>
</evidence>
<evidence type="ECO:0000313" key="4">
    <source>
        <dbReference type="Proteomes" id="UP000663935"/>
    </source>
</evidence>
<gene>
    <name evidence="3" type="ORF">JL193_15695</name>
</gene>
<dbReference type="InterPro" id="IPR041682">
    <property type="entry name" value="AAA_14"/>
</dbReference>
<dbReference type="SUPFAM" id="SSF52540">
    <property type="entry name" value="P-loop containing nucleoside triphosphate hydrolases"/>
    <property type="match status" value="1"/>
</dbReference>
<dbReference type="PANTHER" id="PTHR43566:SF1">
    <property type="entry name" value="AAA+ ATPASE DOMAIN-CONTAINING PROTEIN"/>
    <property type="match status" value="1"/>
</dbReference>
<dbReference type="GO" id="GO:0005524">
    <property type="term" value="F:ATP binding"/>
    <property type="evidence" value="ECO:0007669"/>
    <property type="project" value="UniProtKB-KW"/>
</dbReference>
<dbReference type="Pfam" id="PF13635">
    <property type="entry name" value="DUF4143"/>
    <property type="match status" value="1"/>
</dbReference>
<evidence type="ECO:0000313" key="3">
    <source>
        <dbReference type="EMBL" id="QTD37500.1"/>
    </source>
</evidence>
<organism evidence="3 4">
    <name type="scientific">Polaribacter batillariae</name>
    <dbReference type="NCBI Taxonomy" id="2808900"/>
    <lineage>
        <taxon>Bacteria</taxon>
        <taxon>Pseudomonadati</taxon>
        <taxon>Bacteroidota</taxon>
        <taxon>Flavobacteriia</taxon>
        <taxon>Flavobacteriales</taxon>
        <taxon>Flavobacteriaceae</taxon>
    </lineage>
</organism>
<dbReference type="EMBL" id="CP071795">
    <property type="protein sequence ID" value="QTD37500.1"/>
    <property type="molecule type" value="Genomic_DNA"/>
</dbReference>
<reference evidence="3 4" key="1">
    <citation type="submission" date="2021-03" db="EMBL/GenBank/DDBJ databases">
        <title>Complete genome of Polaribacter_sp.G4M1.</title>
        <authorList>
            <person name="Jeong S.W."/>
            <person name="Bae J.W."/>
        </authorList>
    </citation>
    <scope>NUCLEOTIDE SEQUENCE [LARGE SCALE GENOMIC DNA]</scope>
    <source>
        <strain evidence="3 4">G4M1</strain>
    </source>
</reference>
<sequence length="380" mass="44755">MKKEIERAVINLVNKKAQPNKVILLVGARRVGKTRFIKKYIANFAATKVLKLNGEDLDDVELLARRSVANYKRLLKNIDLLAIDEAQHIPNIGFILKLIIDEINGIKIIVTGSSMFDLNNQLGEPLVGRKYTIFMYPLSQIEFSKYENYKITSEKLEERLLFGGYPELVHLDNWQEKEEYLYEIINDYLLKDILIFQNIKKADKIYNLLRLLAFQVGNEVSLSELGNQLQISKNTVESYLDLLAKVFVVFKVEGFSKNLRKEVTKSSKWYFYDVGIRNALIKNFNLLQNRNDVGQIWENYLIVERLKKQEYQRKVANNYFWRTYDQQELDWLEEKAEKLNAFEFKWNTYKKVKIPTAFNKAYTDASFDVITKENYLDFIL</sequence>